<organism evidence="2 3">
    <name type="scientific">Lederbergia lenta</name>
    <name type="common">Bacillus lentus</name>
    <dbReference type="NCBI Taxonomy" id="1467"/>
    <lineage>
        <taxon>Bacteria</taxon>
        <taxon>Bacillati</taxon>
        <taxon>Bacillota</taxon>
        <taxon>Bacilli</taxon>
        <taxon>Bacillales</taxon>
        <taxon>Bacillaceae</taxon>
        <taxon>Lederbergia</taxon>
    </lineage>
</organism>
<dbReference type="Proteomes" id="UP000249134">
    <property type="component" value="Chromosome 1"/>
</dbReference>
<name>A0A2X4VUC5_LEDLE</name>
<dbReference type="SUPFAM" id="SSF50346">
    <property type="entry name" value="PRC-barrel domain"/>
    <property type="match status" value="2"/>
</dbReference>
<dbReference type="STRING" id="1348624.GCA_001591545_00681"/>
<dbReference type="KEGG" id="blen:NCTC4824_01599"/>
<dbReference type="AlphaFoldDB" id="A0A2X4VUC5"/>
<dbReference type="Pfam" id="PF05239">
    <property type="entry name" value="PRC"/>
    <property type="match status" value="2"/>
</dbReference>
<feature type="domain" description="PRC-barrel" evidence="1">
    <location>
        <begin position="85"/>
        <end position="155"/>
    </location>
</feature>
<dbReference type="Gene3D" id="2.30.30.240">
    <property type="entry name" value="PRC-barrel domain"/>
    <property type="match status" value="2"/>
</dbReference>
<gene>
    <name evidence="2" type="ORF">NCTC4824_01599</name>
</gene>
<sequence length="176" mass="19592">MRTFSLLKGMPVYGEEGNMLGEVCDICIRDDGKVSDILLQRKGLIGKKFRLPIDQIFSFGENAIMISDQGDLPTYKEDESEFTMHHAQPIIKKNILSNDGEQLGLLDDVYFLEEVGTIVGYELTDGFFSDIAQGKRVIRTPNPPQIGKDAMVVSVNKLRGGKTNDEVSELPKQGPR</sequence>
<evidence type="ECO:0000313" key="2">
    <source>
        <dbReference type="EMBL" id="SQI55847.1"/>
    </source>
</evidence>
<dbReference type="EMBL" id="LS483476">
    <property type="protein sequence ID" value="SQI55847.1"/>
    <property type="molecule type" value="Genomic_DNA"/>
</dbReference>
<feature type="domain" description="PRC-barrel" evidence="1">
    <location>
        <begin position="4"/>
        <end position="67"/>
    </location>
</feature>
<dbReference type="InterPro" id="IPR011033">
    <property type="entry name" value="PRC_barrel-like_sf"/>
</dbReference>
<evidence type="ECO:0000259" key="1">
    <source>
        <dbReference type="Pfam" id="PF05239"/>
    </source>
</evidence>
<accession>A0A2X4VUC5</accession>
<evidence type="ECO:0000313" key="3">
    <source>
        <dbReference type="Proteomes" id="UP000249134"/>
    </source>
</evidence>
<proteinExistence type="predicted"/>
<keyword evidence="3" id="KW-1185">Reference proteome</keyword>
<protein>
    <submittedName>
        <fullName evidence="2">PRC-barrel domain-containing protein</fullName>
    </submittedName>
</protein>
<reference evidence="2 3" key="1">
    <citation type="submission" date="2018-06" db="EMBL/GenBank/DDBJ databases">
        <authorList>
            <consortium name="Pathogen Informatics"/>
            <person name="Doyle S."/>
        </authorList>
    </citation>
    <scope>NUCLEOTIDE SEQUENCE [LARGE SCALE GENOMIC DNA]</scope>
    <source>
        <strain evidence="2 3">NCTC4824</strain>
    </source>
</reference>
<dbReference type="InterPro" id="IPR027275">
    <property type="entry name" value="PRC-brl_dom"/>
</dbReference>